<organism evidence="2 3">
    <name type="scientific">Streptomyces bluensis</name>
    <dbReference type="NCBI Taxonomy" id="33897"/>
    <lineage>
        <taxon>Bacteria</taxon>
        <taxon>Bacillati</taxon>
        <taxon>Actinomycetota</taxon>
        <taxon>Actinomycetes</taxon>
        <taxon>Kitasatosporales</taxon>
        <taxon>Streptomycetaceae</taxon>
        <taxon>Streptomyces</taxon>
    </lineage>
</organism>
<name>A0ABW6UJ24_9ACTN</name>
<evidence type="ECO:0000256" key="1">
    <source>
        <dbReference type="SAM" id="MobiDB-lite"/>
    </source>
</evidence>
<comment type="caution">
    <text evidence="2">The sequence shown here is derived from an EMBL/GenBank/DDBJ whole genome shotgun (WGS) entry which is preliminary data.</text>
</comment>
<dbReference type="RefSeq" id="WP_387887734.1">
    <property type="nucleotide sequence ID" value="NZ_JBIAWJ010000009.1"/>
</dbReference>
<dbReference type="EMBL" id="JBIAWJ010000009">
    <property type="protein sequence ID" value="MFF4523421.1"/>
    <property type="molecule type" value="Genomic_DNA"/>
</dbReference>
<reference evidence="2 3" key="1">
    <citation type="submission" date="2024-10" db="EMBL/GenBank/DDBJ databases">
        <title>The Natural Products Discovery Center: Release of the First 8490 Sequenced Strains for Exploring Actinobacteria Biosynthetic Diversity.</title>
        <authorList>
            <person name="Kalkreuter E."/>
            <person name="Kautsar S.A."/>
            <person name="Yang D."/>
            <person name="Bader C.D."/>
            <person name="Teijaro C.N."/>
            <person name="Fluegel L."/>
            <person name="Davis C.M."/>
            <person name="Simpson J.R."/>
            <person name="Lauterbach L."/>
            <person name="Steele A.D."/>
            <person name="Gui C."/>
            <person name="Meng S."/>
            <person name="Li G."/>
            <person name="Viehrig K."/>
            <person name="Ye F."/>
            <person name="Su P."/>
            <person name="Kiefer A.F."/>
            <person name="Nichols A."/>
            <person name="Cepeda A.J."/>
            <person name="Yan W."/>
            <person name="Fan B."/>
            <person name="Jiang Y."/>
            <person name="Adhikari A."/>
            <person name="Zheng C.-J."/>
            <person name="Schuster L."/>
            <person name="Cowan T.M."/>
            <person name="Smanski M.J."/>
            <person name="Chevrette M.G."/>
            <person name="De Carvalho L.P.S."/>
            <person name="Shen B."/>
        </authorList>
    </citation>
    <scope>NUCLEOTIDE SEQUENCE [LARGE SCALE GENOMIC DNA]</scope>
    <source>
        <strain evidence="2 3">NPDC001390</strain>
    </source>
</reference>
<protein>
    <submittedName>
        <fullName evidence="2">Uncharacterized protein</fullName>
    </submittedName>
</protein>
<accession>A0ABW6UJ24</accession>
<evidence type="ECO:0000313" key="2">
    <source>
        <dbReference type="EMBL" id="MFF4523421.1"/>
    </source>
</evidence>
<feature type="compositionally biased region" description="Low complexity" evidence="1">
    <location>
        <begin position="99"/>
        <end position="114"/>
    </location>
</feature>
<gene>
    <name evidence="2" type="ORF">ACFY1D_18665</name>
</gene>
<sequence length="121" mass="13225">MNTPKGTDNRDPRAAARRRAQFVEVVARQLDQIAPGTVRVRVVPITHKGRARTWVVLDSANGPVDANLDAHRAAYGLLTRAFPNADWTRARTYDARTGELALDEPAAPAALGLDTTPETRQ</sequence>
<dbReference type="Proteomes" id="UP001602058">
    <property type="component" value="Unassembled WGS sequence"/>
</dbReference>
<evidence type="ECO:0000313" key="3">
    <source>
        <dbReference type="Proteomes" id="UP001602058"/>
    </source>
</evidence>
<proteinExistence type="predicted"/>
<keyword evidence="3" id="KW-1185">Reference proteome</keyword>
<feature type="region of interest" description="Disordered" evidence="1">
    <location>
        <begin position="99"/>
        <end position="121"/>
    </location>
</feature>